<dbReference type="EMBL" id="JABCIY010000079">
    <property type="protein sequence ID" value="KAF7193578.1"/>
    <property type="molecule type" value="Genomic_DNA"/>
</dbReference>
<evidence type="ECO:0000313" key="3">
    <source>
        <dbReference type="Proteomes" id="UP000660729"/>
    </source>
</evidence>
<reference evidence="2" key="1">
    <citation type="submission" date="2020-04" db="EMBL/GenBank/DDBJ databases">
        <title>Draft genome resource of the tomato pathogen Pseudocercospora fuligena.</title>
        <authorList>
            <person name="Zaccaron A."/>
        </authorList>
    </citation>
    <scope>NUCLEOTIDE SEQUENCE</scope>
    <source>
        <strain evidence="2">PF001</strain>
    </source>
</reference>
<accession>A0A8H6RM15</accession>
<protein>
    <recommendedName>
        <fullName evidence="4">Transcription factor domain-containing protein</fullName>
    </recommendedName>
</protein>
<organism evidence="2 3">
    <name type="scientific">Pseudocercospora fuligena</name>
    <dbReference type="NCBI Taxonomy" id="685502"/>
    <lineage>
        <taxon>Eukaryota</taxon>
        <taxon>Fungi</taxon>
        <taxon>Dikarya</taxon>
        <taxon>Ascomycota</taxon>
        <taxon>Pezizomycotina</taxon>
        <taxon>Dothideomycetes</taxon>
        <taxon>Dothideomycetidae</taxon>
        <taxon>Mycosphaerellales</taxon>
        <taxon>Mycosphaerellaceae</taxon>
        <taxon>Pseudocercospora</taxon>
    </lineage>
</organism>
<sequence length="503" mass="56225">MDDMLSVVAQYGRNPFGPIVDNCGPARDSQGLSQAVSSDASNQLSRVKTADTQAWHVYVPGEKGAKYLKKPEPRRDVKRKNRSPRSPASLTIVVPPPTSQSAIIASRLAHAIKAINSEFSWIAVGPSLIGKDKIFDIAALACSQACEYYLQKSAGIDDETLHRAALDNYDLAVSRLRIKLSSSNSRKSSLDFAAATSGALSTAGSMIRVHDDRNRSIDGEEGFIHYDSLSRYLIVDAAMNRTPSAIHRTIFHDIIRYKYFRACSLGTLDSAPEFPRKYQSYWDLMMPHSFGTRTEYWDRLQSSSQKMDARLPDLIQYIQQLRQGGAVPSSEVIGLSQHVLTLQDRAAEDVAKSIGRLVAAEADRWILPKSMDFTVCPHWPVLVHYWALLLTVVHLCLEEYRMLDCLPDEQVRVLTYSRDRIAKNILMSIPHAMQGGAFSRLQPFHALVVVWAADPQIQGLQIDNLRDWILETLRDDIGVGFAQGWTAHDLKQRAALFAMNTPD</sequence>
<proteinExistence type="predicted"/>
<keyword evidence="3" id="KW-1185">Reference proteome</keyword>
<dbReference type="Proteomes" id="UP000660729">
    <property type="component" value="Unassembled WGS sequence"/>
</dbReference>
<gene>
    <name evidence="2" type="ORF">HII31_05042</name>
</gene>
<comment type="caution">
    <text evidence="2">The sequence shown here is derived from an EMBL/GenBank/DDBJ whole genome shotgun (WGS) entry which is preliminary data.</text>
</comment>
<dbReference type="OrthoDB" id="10380868at2759"/>
<dbReference type="AlphaFoldDB" id="A0A8H6RM15"/>
<feature type="region of interest" description="Disordered" evidence="1">
    <location>
        <begin position="68"/>
        <end position="91"/>
    </location>
</feature>
<evidence type="ECO:0000313" key="2">
    <source>
        <dbReference type="EMBL" id="KAF7193578.1"/>
    </source>
</evidence>
<name>A0A8H6RM15_9PEZI</name>
<evidence type="ECO:0000256" key="1">
    <source>
        <dbReference type="SAM" id="MobiDB-lite"/>
    </source>
</evidence>
<evidence type="ECO:0008006" key="4">
    <source>
        <dbReference type="Google" id="ProtNLM"/>
    </source>
</evidence>